<dbReference type="GO" id="GO:0035091">
    <property type="term" value="F:phosphatidylinositol binding"/>
    <property type="evidence" value="ECO:0007669"/>
    <property type="project" value="InterPro"/>
</dbReference>
<evidence type="ECO:0000313" key="3">
    <source>
        <dbReference type="Proteomes" id="UP000023152"/>
    </source>
</evidence>
<reference evidence="2 3" key="1">
    <citation type="journal article" date="2013" name="Curr. Biol.">
        <title>The Genome of the Foraminiferan Reticulomyxa filosa.</title>
        <authorList>
            <person name="Glockner G."/>
            <person name="Hulsmann N."/>
            <person name="Schleicher M."/>
            <person name="Noegel A.A."/>
            <person name="Eichinger L."/>
            <person name="Gallinger C."/>
            <person name="Pawlowski J."/>
            <person name="Sierra R."/>
            <person name="Euteneuer U."/>
            <person name="Pillet L."/>
            <person name="Moustafa A."/>
            <person name="Platzer M."/>
            <person name="Groth M."/>
            <person name="Szafranski K."/>
            <person name="Schliwa M."/>
        </authorList>
    </citation>
    <scope>NUCLEOTIDE SEQUENCE [LARGE SCALE GENOMIC DNA]</scope>
</reference>
<dbReference type="OrthoDB" id="430293at2759"/>
<gene>
    <name evidence="2" type="ORF">RFI_08538</name>
</gene>
<protein>
    <recommendedName>
        <fullName evidence="1">PX domain-containing protein</fullName>
    </recommendedName>
</protein>
<dbReference type="SMART" id="SM00312">
    <property type="entry name" value="PX"/>
    <property type="match status" value="1"/>
</dbReference>
<dbReference type="CDD" id="cd06093">
    <property type="entry name" value="PX_domain"/>
    <property type="match status" value="1"/>
</dbReference>
<evidence type="ECO:0000313" key="2">
    <source>
        <dbReference type="EMBL" id="ETO28594.1"/>
    </source>
</evidence>
<dbReference type="PROSITE" id="PS50195">
    <property type="entry name" value="PX"/>
    <property type="match status" value="1"/>
</dbReference>
<organism evidence="2 3">
    <name type="scientific">Reticulomyxa filosa</name>
    <dbReference type="NCBI Taxonomy" id="46433"/>
    <lineage>
        <taxon>Eukaryota</taxon>
        <taxon>Sar</taxon>
        <taxon>Rhizaria</taxon>
        <taxon>Retaria</taxon>
        <taxon>Foraminifera</taxon>
        <taxon>Monothalamids</taxon>
        <taxon>Reticulomyxidae</taxon>
        <taxon>Reticulomyxa</taxon>
    </lineage>
</organism>
<dbReference type="InterPro" id="IPR001683">
    <property type="entry name" value="PX_dom"/>
</dbReference>
<dbReference type="EMBL" id="ASPP01006578">
    <property type="protein sequence ID" value="ETO28594.1"/>
    <property type="molecule type" value="Genomic_DNA"/>
</dbReference>
<sequence length="138" mass="16468">MYFPPSQFSHRFGAQFFTVEIPEFQLVEDKESHKTYAIFKFVVKRGRQTRVMYYRYSEILQLHDYLCSTSLGLIASICNFPGKTLRPKLDQSFLEKRRVALEEYFHKLLCNGRHISQLPNVQKFLQLDKFEVNEYGKE</sequence>
<name>X6NS88_RETFI</name>
<dbReference type="Gene3D" id="3.30.1520.10">
    <property type="entry name" value="Phox-like domain"/>
    <property type="match status" value="1"/>
</dbReference>
<feature type="domain" description="PX" evidence="1">
    <location>
        <begin position="17"/>
        <end position="132"/>
    </location>
</feature>
<comment type="caution">
    <text evidence="2">The sequence shown here is derived from an EMBL/GenBank/DDBJ whole genome shotgun (WGS) entry which is preliminary data.</text>
</comment>
<dbReference type="SUPFAM" id="SSF64268">
    <property type="entry name" value="PX domain"/>
    <property type="match status" value="1"/>
</dbReference>
<keyword evidence="3" id="KW-1185">Reference proteome</keyword>
<dbReference type="InterPro" id="IPR036871">
    <property type="entry name" value="PX_dom_sf"/>
</dbReference>
<dbReference type="Proteomes" id="UP000023152">
    <property type="component" value="Unassembled WGS sequence"/>
</dbReference>
<dbReference type="Pfam" id="PF00787">
    <property type="entry name" value="PX"/>
    <property type="match status" value="1"/>
</dbReference>
<proteinExistence type="predicted"/>
<accession>X6NS88</accession>
<dbReference type="AlphaFoldDB" id="X6NS88"/>
<evidence type="ECO:0000259" key="1">
    <source>
        <dbReference type="PROSITE" id="PS50195"/>
    </source>
</evidence>